<organism evidence="1 2">
    <name type="scientific">Trachymyrmex cornetzi</name>
    <dbReference type="NCBI Taxonomy" id="471704"/>
    <lineage>
        <taxon>Eukaryota</taxon>
        <taxon>Metazoa</taxon>
        <taxon>Ecdysozoa</taxon>
        <taxon>Arthropoda</taxon>
        <taxon>Hexapoda</taxon>
        <taxon>Insecta</taxon>
        <taxon>Pterygota</taxon>
        <taxon>Neoptera</taxon>
        <taxon>Endopterygota</taxon>
        <taxon>Hymenoptera</taxon>
        <taxon>Apocrita</taxon>
        <taxon>Aculeata</taxon>
        <taxon>Formicoidea</taxon>
        <taxon>Formicidae</taxon>
        <taxon>Myrmicinae</taxon>
        <taxon>Trachymyrmex</taxon>
    </lineage>
</organism>
<evidence type="ECO:0000313" key="2">
    <source>
        <dbReference type="Proteomes" id="UP000078492"/>
    </source>
</evidence>
<reference evidence="1 2" key="1">
    <citation type="submission" date="2015-09" db="EMBL/GenBank/DDBJ databases">
        <title>Trachymyrmex cornetzi WGS genome.</title>
        <authorList>
            <person name="Nygaard S."/>
            <person name="Hu H."/>
            <person name="Boomsma J."/>
            <person name="Zhang G."/>
        </authorList>
    </citation>
    <scope>NUCLEOTIDE SEQUENCE [LARGE SCALE GENOMIC DNA]</scope>
    <source>
        <strain evidence="1">Tcor2-1</strain>
        <tissue evidence="1">Whole body</tissue>
    </source>
</reference>
<dbReference type="Proteomes" id="UP000078492">
    <property type="component" value="Unassembled WGS sequence"/>
</dbReference>
<name>A0A151JM20_9HYME</name>
<sequence>MENDKCILVEFINESNLLAAEYRTWLLNDDYRNDDDEIQKIMDNKMEVAIKWPNCDIKSAIAMRKIIQTLYVDDWTVYAVRIYAYGGMYTEKILNLKLL</sequence>
<accession>A0A151JM20</accession>
<dbReference type="AlphaFoldDB" id="A0A151JM20"/>
<gene>
    <name evidence="1" type="ORF">ALC57_03973</name>
</gene>
<proteinExistence type="predicted"/>
<evidence type="ECO:0000313" key="1">
    <source>
        <dbReference type="EMBL" id="KYN26657.1"/>
    </source>
</evidence>
<dbReference type="EMBL" id="KQ979006">
    <property type="protein sequence ID" value="KYN26657.1"/>
    <property type="molecule type" value="Genomic_DNA"/>
</dbReference>
<keyword evidence="2" id="KW-1185">Reference proteome</keyword>
<protein>
    <submittedName>
        <fullName evidence="1">Uncharacterized protein</fullName>
    </submittedName>
</protein>